<dbReference type="EMBL" id="BGZK01000458">
    <property type="protein sequence ID" value="GBP44774.1"/>
    <property type="molecule type" value="Genomic_DNA"/>
</dbReference>
<gene>
    <name evidence="1" type="ORF">EVAR_86589_1</name>
</gene>
<name>A0A4C1W3M7_EUMVA</name>
<comment type="caution">
    <text evidence="1">The sequence shown here is derived from an EMBL/GenBank/DDBJ whole genome shotgun (WGS) entry which is preliminary data.</text>
</comment>
<dbReference type="Proteomes" id="UP000299102">
    <property type="component" value="Unassembled WGS sequence"/>
</dbReference>
<protein>
    <submittedName>
        <fullName evidence="1">Uncharacterized protein</fullName>
    </submittedName>
</protein>
<evidence type="ECO:0000313" key="2">
    <source>
        <dbReference type="Proteomes" id="UP000299102"/>
    </source>
</evidence>
<proteinExistence type="predicted"/>
<evidence type="ECO:0000313" key="1">
    <source>
        <dbReference type="EMBL" id="GBP44774.1"/>
    </source>
</evidence>
<sequence length="71" mass="8138">MAIASEINEKSKREKSEVDSNNWFSLLKGKRACTLPSGQHYPWTLTTLEESPVRCQHLVIGIEYLMEKEVS</sequence>
<keyword evidence="2" id="KW-1185">Reference proteome</keyword>
<organism evidence="1 2">
    <name type="scientific">Eumeta variegata</name>
    <name type="common">Bagworm moth</name>
    <name type="synonym">Eumeta japonica</name>
    <dbReference type="NCBI Taxonomy" id="151549"/>
    <lineage>
        <taxon>Eukaryota</taxon>
        <taxon>Metazoa</taxon>
        <taxon>Ecdysozoa</taxon>
        <taxon>Arthropoda</taxon>
        <taxon>Hexapoda</taxon>
        <taxon>Insecta</taxon>
        <taxon>Pterygota</taxon>
        <taxon>Neoptera</taxon>
        <taxon>Endopterygota</taxon>
        <taxon>Lepidoptera</taxon>
        <taxon>Glossata</taxon>
        <taxon>Ditrysia</taxon>
        <taxon>Tineoidea</taxon>
        <taxon>Psychidae</taxon>
        <taxon>Oiketicinae</taxon>
        <taxon>Eumeta</taxon>
    </lineage>
</organism>
<reference evidence="1 2" key="1">
    <citation type="journal article" date="2019" name="Commun. Biol.">
        <title>The bagworm genome reveals a unique fibroin gene that provides high tensile strength.</title>
        <authorList>
            <person name="Kono N."/>
            <person name="Nakamura H."/>
            <person name="Ohtoshi R."/>
            <person name="Tomita M."/>
            <person name="Numata K."/>
            <person name="Arakawa K."/>
        </authorList>
    </citation>
    <scope>NUCLEOTIDE SEQUENCE [LARGE SCALE GENOMIC DNA]</scope>
</reference>
<accession>A0A4C1W3M7</accession>
<dbReference type="AlphaFoldDB" id="A0A4C1W3M7"/>